<evidence type="ECO:0000259" key="5">
    <source>
        <dbReference type="Pfam" id="PF07730"/>
    </source>
</evidence>
<sequence>MGWFSRTFTFGAMDGRSARWRRLIGVMFGLVYLCYPVVDIVSGKVPWDEARWQLVALAAFVATYMTTVLTAADDEDERNPLTLPLLGLLTLMAAAYPLVFGPGWLALPIYVSVVFSMGLRPRLALPALGGMVAIVIVDGLIKKADGGTLTLLVMEVLTLGLLFMGVRNTRLLVIQVRQAQSEVARLAANEERLRIARDLHDLLGHSLSLIVLKSELARRLAEQGSDRAAGEMADIESVARQALVEVREAVTGYRQRCLSEEIDGARSALAAAGVELTVRTSGTPVPDPLDGLLGWAVREAATNVVRHARATRCEITLTYGEAGALLEVADNGVAGPYQPGSGLTGLAERVGAAGGSVEVDSAAAGFRIRITVPRHPAKPVAGRTVAV</sequence>
<keyword evidence="1" id="KW-0808">Transferase</keyword>
<feature type="transmembrane region" description="Helical" evidence="4">
    <location>
        <begin position="50"/>
        <end position="71"/>
    </location>
</feature>
<dbReference type="InterPro" id="IPR036890">
    <property type="entry name" value="HATPase_C_sf"/>
</dbReference>
<dbReference type="CDD" id="cd16917">
    <property type="entry name" value="HATPase_UhpB-NarQ-NarX-like"/>
    <property type="match status" value="1"/>
</dbReference>
<evidence type="ECO:0000256" key="1">
    <source>
        <dbReference type="ARBA" id="ARBA00022679"/>
    </source>
</evidence>
<dbReference type="GO" id="GO:0000155">
    <property type="term" value="F:phosphorelay sensor kinase activity"/>
    <property type="evidence" value="ECO:0007669"/>
    <property type="project" value="InterPro"/>
</dbReference>
<dbReference type="PANTHER" id="PTHR24421:SF63">
    <property type="entry name" value="SENSOR HISTIDINE KINASE DESK"/>
    <property type="match status" value="1"/>
</dbReference>
<keyword evidence="7" id="KW-1185">Reference proteome</keyword>
<organism evidence="6 7">
    <name type="scientific">Planotetraspora kaengkrachanensis</name>
    <dbReference type="NCBI Taxonomy" id="575193"/>
    <lineage>
        <taxon>Bacteria</taxon>
        <taxon>Bacillati</taxon>
        <taxon>Actinomycetota</taxon>
        <taxon>Actinomycetes</taxon>
        <taxon>Streptosporangiales</taxon>
        <taxon>Streptosporangiaceae</taxon>
        <taxon>Planotetraspora</taxon>
    </lineage>
</organism>
<evidence type="ECO:0000256" key="4">
    <source>
        <dbReference type="SAM" id="Phobius"/>
    </source>
</evidence>
<dbReference type="SUPFAM" id="SSF55874">
    <property type="entry name" value="ATPase domain of HSP90 chaperone/DNA topoisomerase II/histidine kinase"/>
    <property type="match status" value="1"/>
</dbReference>
<gene>
    <name evidence="6" type="ORF">Pka01_59580</name>
</gene>
<keyword evidence="4" id="KW-0472">Membrane</keyword>
<keyword evidence="2 6" id="KW-0418">Kinase</keyword>
<dbReference type="GO" id="GO:0046983">
    <property type="term" value="F:protein dimerization activity"/>
    <property type="evidence" value="ECO:0007669"/>
    <property type="project" value="InterPro"/>
</dbReference>
<dbReference type="Pfam" id="PF07730">
    <property type="entry name" value="HisKA_3"/>
    <property type="match status" value="1"/>
</dbReference>
<evidence type="ECO:0000256" key="2">
    <source>
        <dbReference type="ARBA" id="ARBA00022777"/>
    </source>
</evidence>
<dbReference type="InterPro" id="IPR050482">
    <property type="entry name" value="Sensor_HK_TwoCompSys"/>
</dbReference>
<dbReference type="Proteomes" id="UP000630097">
    <property type="component" value="Unassembled WGS sequence"/>
</dbReference>
<dbReference type="InterPro" id="IPR011712">
    <property type="entry name" value="Sig_transdc_His_kin_sub3_dim/P"/>
</dbReference>
<evidence type="ECO:0000313" key="6">
    <source>
        <dbReference type="EMBL" id="GIG82831.1"/>
    </source>
</evidence>
<reference evidence="6 7" key="1">
    <citation type="submission" date="2021-01" db="EMBL/GenBank/DDBJ databases">
        <title>Whole genome shotgun sequence of Planotetraspora kaengkrachanensis NBRC 104272.</title>
        <authorList>
            <person name="Komaki H."/>
            <person name="Tamura T."/>
        </authorList>
    </citation>
    <scope>NUCLEOTIDE SEQUENCE [LARGE SCALE GENOMIC DNA]</scope>
    <source>
        <strain evidence="6 7">NBRC 104272</strain>
    </source>
</reference>
<feature type="transmembrane region" description="Helical" evidence="4">
    <location>
        <begin position="83"/>
        <end position="111"/>
    </location>
</feature>
<feature type="transmembrane region" description="Helical" evidence="4">
    <location>
        <begin position="148"/>
        <end position="166"/>
    </location>
</feature>
<evidence type="ECO:0000256" key="3">
    <source>
        <dbReference type="ARBA" id="ARBA00023012"/>
    </source>
</evidence>
<feature type="domain" description="Signal transduction histidine kinase subgroup 3 dimerisation and phosphoacceptor" evidence="5">
    <location>
        <begin position="191"/>
        <end position="255"/>
    </location>
</feature>
<protein>
    <submittedName>
        <fullName evidence="6">Two-component sensor histidine kinase</fullName>
    </submittedName>
</protein>
<feature type="transmembrane region" description="Helical" evidence="4">
    <location>
        <begin position="123"/>
        <end position="141"/>
    </location>
</feature>
<dbReference type="PANTHER" id="PTHR24421">
    <property type="entry name" value="NITRATE/NITRITE SENSOR PROTEIN NARX-RELATED"/>
    <property type="match status" value="1"/>
</dbReference>
<dbReference type="Gene3D" id="1.20.5.1930">
    <property type="match status" value="1"/>
</dbReference>
<keyword evidence="4" id="KW-0812">Transmembrane</keyword>
<dbReference type="Gene3D" id="3.30.565.10">
    <property type="entry name" value="Histidine kinase-like ATPase, C-terminal domain"/>
    <property type="match status" value="1"/>
</dbReference>
<evidence type="ECO:0000313" key="7">
    <source>
        <dbReference type="Proteomes" id="UP000630097"/>
    </source>
</evidence>
<accession>A0A8J3PX95</accession>
<dbReference type="AlphaFoldDB" id="A0A8J3PX95"/>
<feature type="transmembrane region" description="Helical" evidence="4">
    <location>
        <begin position="20"/>
        <end position="38"/>
    </location>
</feature>
<proteinExistence type="predicted"/>
<keyword evidence="3" id="KW-0902">Two-component regulatory system</keyword>
<name>A0A8J3PX95_9ACTN</name>
<comment type="caution">
    <text evidence="6">The sequence shown here is derived from an EMBL/GenBank/DDBJ whole genome shotgun (WGS) entry which is preliminary data.</text>
</comment>
<dbReference type="GO" id="GO:0016020">
    <property type="term" value="C:membrane"/>
    <property type="evidence" value="ECO:0007669"/>
    <property type="project" value="InterPro"/>
</dbReference>
<dbReference type="RefSeq" id="WP_203886156.1">
    <property type="nucleotide sequence ID" value="NZ_BAABHH010000024.1"/>
</dbReference>
<dbReference type="EMBL" id="BONV01000033">
    <property type="protein sequence ID" value="GIG82831.1"/>
    <property type="molecule type" value="Genomic_DNA"/>
</dbReference>
<keyword evidence="4" id="KW-1133">Transmembrane helix</keyword>